<dbReference type="SUPFAM" id="SSF50044">
    <property type="entry name" value="SH3-domain"/>
    <property type="match status" value="1"/>
</dbReference>
<dbReference type="FunFam" id="1.20.900.10:FF:000009">
    <property type="entry name" value="Vav guanine nucleotide exchange factor 1"/>
    <property type="match status" value="1"/>
</dbReference>
<dbReference type="Pfam" id="PF00621">
    <property type="entry name" value="RhoGEF"/>
    <property type="match status" value="1"/>
</dbReference>
<dbReference type="GO" id="GO:0005085">
    <property type="term" value="F:guanyl-nucleotide exchange factor activity"/>
    <property type="evidence" value="ECO:0007669"/>
    <property type="project" value="UniProtKB-KW"/>
</dbReference>
<dbReference type="PROSITE" id="PS50010">
    <property type="entry name" value="DH_2"/>
    <property type="match status" value="1"/>
</dbReference>
<dbReference type="InterPro" id="IPR002219">
    <property type="entry name" value="PKC_DAG/PE"/>
</dbReference>
<reference evidence="8" key="3">
    <citation type="submission" date="2025-09" db="UniProtKB">
        <authorList>
            <consortium name="Ensembl"/>
        </authorList>
    </citation>
    <scope>IDENTIFICATION</scope>
</reference>
<dbReference type="InterPro" id="IPR001331">
    <property type="entry name" value="GDS_CDC24_CS"/>
</dbReference>
<dbReference type="Pfam" id="PF00169">
    <property type="entry name" value="PH"/>
    <property type="match status" value="1"/>
</dbReference>
<sequence length="757" mass="86607">MKHFNQEGTLSCGQSFCQKCLMWSLVEDDQLCPCPECRRILKINSLEHCLSEETPDDDDYICQNFQELTDAHGLGELINDCVPGEDEGESISEDMAALKDHHHVCDCVPGEDEGEHIYENGASLIDQQRICYCVPGEDEGESISEDMAALKDHHHVCDCVPGEDEGEHIYENVASLIDQQPLKKGMTEDEKRNCCLLEIHLTEGKYYETLKDIEKNCMNPLKLLLSPLERTAIFINLEELIKVQESFLRAIDASVMAGGSSLAKVFLEFKEQLLVYVEYCSNMESAQKTLSHLLANREDLRQKVKECSLKVHHGHFTLQDLLVVPMQRILKYHLLLKELLKHSADPEERQQLQHALEAMQDLAMHINEVKRDKEILKKISEFQSSIENLQVKLVEFGKPKIHGELKVRCISGNHNKQDRCLFLFDKVVLVCKRKGTQYKLQEMLDLLFHQMTDDPVNNKDPRKWSYGFSLIHLQGKQGFQIFCKTEDMKRKWMEQFERAMSNLKPEKANANHHNFQMNTFDKTTNCEACKMFLKGTFYQGYLCTKCGVGAHKDCLEAFPSCNIRSPEYLDTLSMRVLPKLGTVQMQSYHDIPSPPGKSGLTCQGGDVFELLRGPPDSQWEEGRLMQTQESGSFPSSSVKPWSVRTIQDSLALPVRWMVKKANSFYVTESKMFESLLDLLEYYQCHSLKEDSEDLDTTLESPYKFPLHSCSKASTWSRGYNPHVIGMTLAINNFAGNVPVELRVSWGKGGWRGERKIM</sequence>
<organism evidence="8 9">
    <name type="scientific">Monodelphis domestica</name>
    <name type="common">Gray short-tailed opossum</name>
    <dbReference type="NCBI Taxonomy" id="13616"/>
    <lineage>
        <taxon>Eukaryota</taxon>
        <taxon>Metazoa</taxon>
        <taxon>Chordata</taxon>
        <taxon>Craniata</taxon>
        <taxon>Vertebrata</taxon>
        <taxon>Euteleostomi</taxon>
        <taxon>Mammalia</taxon>
        <taxon>Metatheria</taxon>
        <taxon>Didelphimorphia</taxon>
        <taxon>Didelphidae</taxon>
        <taxon>Monodelphis</taxon>
    </lineage>
</organism>
<dbReference type="SMART" id="SM00109">
    <property type="entry name" value="C1"/>
    <property type="match status" value="1"/>
</dbReference>
<feature type="domain" description="PH" evidence="5">
    <location>
        <begin position="398"/>
        <end position="501"/>
    </location>
</feature>
<dbReference type="SUPFAM" id="SSF50729">
    <property type="entry name" value="PH domain-like"/>
    <property type="match status" value="1"/>
</dbReference>
<dbReference type="GO" id="GO:0035556">
    <property type="term" value="P:intracellular signal transduction"/>
    <property type="evidence" value="ECO:0007669"/>
    <property type="project" value="InterPro"/>
</dbReference>
<dbReference type="CDD" id="cd00160">
    <property type="entry name" value="RhoGEF"/>
    <property type="match status" value="1"/>
</dbReference>
<dbReference type="GeneTree" id="ENSGT00940000159718"/>
<evidence type="ECO:0000256" key="2">
    <source>
        <dbReference type="ARBA" id="ARBA00022658"/>
    </source>
</evidence>
<dbReference type="InterPro" id="IPR036860">
    <property type="entry name" value="SH2_dom_sf"/>
</dbReference>
<reference evidence="8 9" key="1">
    <citation type="journal article" date="2007" name="Nature">
        <title>Genome of the marsupial Monodelphis domestica reveals innovation in non-coding sequences.</title>
        <authorList>
            <person name="Mikkelsen T.S."/>
            <person name="Wakefield M.J."/>
            <person name="Aken B."/>
            <person name="Amemiya C.T."/>
            <person name="Chang J.L."/>
            <person name="Duke S."/>
            <person name="Garber M."/>
            <person name="Gentles A.J."/>
            <person name="Goodstadt L."/>
            <person name="Heger A."/>
            <person name="Jurka J."/>
            <person name="Kamal M."/>
            <person name="Mauceli E."/>
            <person name="Searle S.M."/>
            <person name="Sharpe T."/>
            <person name="Baker M.L."/>
            <person name="Batzer M.A."/>
            <person name="Benos P.V."/>
            <person name="Belov K."/>
            <person name="Clamp M."/>
            <person name="Cook A."/>
            <person name="Cuff J."/>
            <person name="Das R."/>
            <person name="Davidow L."/>
            <person name="Deakin J.E."/>
            <person name="Fazzari M.J."/>
            <person name="Glass J.L."/>
            <person name="Grabherr M."/>
            <person name="Greally J.M."/>
            <person name="Gu W."/>
            <person name="Hore T.A."/>
            <person name="Huttley G.A."/>
            <person name="Kleber M."/>
            <person name="Jirtle R.L."/>
            <person name="Koina E."/>
            <person name="Lee J.T."/>
            <person name="Mahony S."/>
            <person name="Marra M.A."/>
            <person name="Miller R.D."/>
            <person name="Nicholls R.D."/>
            <person name="Oda M."/>
            <person name="Papenfuss A.T."/>
            <person name="Parra Z.E."/>
            <person name="Pollock D.D."/>
            <person name="Ray D.A."/>
            <person name="Schein J.E."/>
            <person name="Speed T.P."/>
            <person name="Thompson K."/>
            <person name="VandeBerg J.L."/>
            <person name="Wade C.M."/>
            <person name="Walker J.A."/>
            <person name="Waters P.D."/>
            <person name="Webber C."/>
            <person name="Weidman J.R."/>
            <person name="Xie X."/>
            <person name="Zody M.C."/>
            <person name="Baldwin J."/>
            <person name="Abdouelleil A."/>
            <person name="Abdulkadir J."/>
            <person name="Abebe A."/>
            <person name="Abera B."/>
            <person name="Abreu J."/>
            <person name="Acer S.C."/>
            <person name="Aftuck L."/>
            <person name="Alexander A."/>
            <person name="An P."/>
            <person name="Anderson E."/>
            <person name="Anderson S."/>
            <person name="Arachi H."/>
            <person name="Azer M."/>
            <person name="Bachantsang P."/>
            <person name="Barry A."/>
            <person name="Bayul T."/>
            <person name="Berlin A."/>
            <person name="Bessette D."/>
            <person name="Bloom T."/>
            <person name="Bloom T."/>
            <person name="Boguslavskiy L."/>
            <person name="Bonnet C."/>
            <person name="Boukhgalter B."/>
            <person name="Bourzgui I."/>
            <person name="Brown A."/>
            <person name="Cahill P."/>
            <person name="Channer S."/>
            <person name="Cheshatsang Y."/>
            <person name="Chuda L."/>
            <person name="Citroen M."/>
            <person name="Collymore A."/>
            <person name="Cooke P."/>
            <person name="Costello M."/>
            <person name="D'Aco K."/>
            <person name="Daza R."/>
            <person name="De Haan G."/>
            <person name="DeGray S."/>
            <person name="DeMaso C."/>
            <person name="Dhargay N."/>
            <person name="Dooley K."/>
            <person name="Dooley E."/>
            <person name="Doricent M."/>
            <person name="Dorje P."/>
            <person name="Dorjee K."/>
            <person name="Dupes A."/>
            <person name="Elong R."/>
            <person name="Falk J."/>
            <person name="Farina A."/>
            <person name="Faro S."/>
            <person name="Ferguson D."/>
            <person name="Fisher S."/>
            <person name="Foley C.D."/>
            <person name="Franke A."/>
            <person name="Friedrich D."/>
            <person name="Gadbois L."/>
            <person name="Gearin G."/>
            <person name="Gearin C.R."/>
            <person name="Giannoukos G."/>
            <person name="Goode T."/>
            <person name="Graham J."/>
            <person name="Grandbois E."/>
            <person name="Grewal S."/>
            <person name="Gyaltsen K."/>
            <person name="Hafez N."/>
            <person name="Hagos B."/>
            <person name="Hall J."/>
            <person name="Henson C."/>
            <person name="Hollinger A."/>
            <person name="Honan T."/>
            <person name="Huard M.D."/>
            <person name="Hughes L."/>
            <person name="Hurhula B."/>
            <person name="Husby M.E."/>
            <person name="Kamat A."/>
            <person name="Kanga B."/>
            <person name="Kashin S."/>
            <person name="Khazanovich D."/>
            <person name="Kisner P."/>
            <person name="Lance K."/>
            <person name="Lara M."/>
            <person name="Lee W."/>
            <person name="Lennon N."/>
            <person name="Letendre F."/>
            <person name="LeVine R."/>
            <person name="Lipovsky A."/>
            <person name="Liu X."/>
            <person name="Liu J."/>
            <person name="Liu S."/>
            <person name="Lokyitsang T."/>
            <person name="Lokyitsang Y."/>
            <person name="Lubonja R."/>
            <person name="Lui A."/>
            <person name="MacDonald P."/>
            <person name="Magnisalis V."/>
            <person name="Maru K."/>
            <person name="Matthews C."/>
            <person name="McCusker W."/>
            <person name="McDonough S."/>
            <person name="Mehta T."/>
            <person name="Meldrim J."/>
            <person name="Meneus L."/>
            <person name="Mihai O."/>
            <person name="Mihalev A."/>
            <person name="Mihova T."/>
            <person name="Mittelman R."/>
            <person name="Mlenga V."/>
            <person name="Montmayeur A."/>
            <person name="Mulrain L."/>
            <person name="Navidi A."/>
            <person name="Naylor J."/>
            <person name="Negash T."/>
            <person name="Nguyen T."/>
            <person name="Nguyen N."/>
            <person name="Nicol R."/>
            <person name="Norbu C."/>
            <person name="Norbu N."/>
            <person name="Novod N."/>
            <person name="O'Neill B."/>
            <person name="Osman S."/>
            <person name="Markiewicz E."/>
            <person name="Oyono O.L."/>
            <person name="Patti C."/>
            <person name="Phunkhang P."/>
            <person name="Pierre F."/>
            <person name="Priest M."/>
            <person name="Raghuraman S."/>
            <person name="Rege F."/>
            <person name="Reyes R."/>
            <person name="Rise C."/>
            <person name="Rogov P."/>
            <person name="Ross K."/>
            <person name="Ryan E."/>
            <person name="Settipalli S."/>
            <person name="Shea T."/>
            <person name="Sherpa N."/>
            <person name="Shi L."/>
            <person name="Shih D."/>
            <person name="Sparrow T."/>
            <person name="Spaulding J."/>
            <person name="Stalker J."/>
            <person name="Stange-Thomann N."/>
            <person name="Stavropoulos S."/>
            <person name="Stone C."/>
            <person name="Strader C."/>
            <person name="Tesfaye S."/>
            <person name="Thomson T."/>
            <person name="Thoulutsang Y."/>
            <person name="Thoulutsang D."/>
            <person name="Topham K."/>
            <person name="Topping I."/>
            <person name="Tsamla T."/>
            <person name="Vassiliev H."/>
            <person name="Vo A."/>
            <person name="Wangchuk T."/>
            <person name="Wangdi T."/>
            <person name="Weiand M."/>
            <person name="Wilkinson J."/>
            <person name="Wilson A."/>
            <person name="Yadav S."/>
            <person name="Young G."/>
            <person name="Yu Q."/>
            <person name="Zembek L."/>
            <person name="Zhong D."/>
            <person name="Zimmer A."/>
            <person name="Zwirko Z."/>
            <person name="Jaffe D.B."/>
            <person name="Alvarez P."/>
            <person name="Brockman W."/>
            <person name="Butler J."/>
            <person name="Chin C."/>
            <person name="Gnerre S."/>
            <person name="MacCallum I."/>
            <person name="Graves J.A."/>
            <person name="Ponting C.P."/>
            <person name="Breen M."/>
            <person name="Samollow P.B."/>
            <person name="Lander E.S."/>
            <person name="Lindblad-Toh K."/>
        </authorList>
    </citation>
    <scope>NUCLEOTIDE SEQUENCE [LARGE SCALE GENOMIC DNA]</scope>
</reference>
<feature type="coiled-coil region" evidence="4">
    <location>
        <begin position="283"/>
        <end position="310"/>
    </location>
</feature>
<dbReference type="Proteomes" id="UP000002280">
    <property type="component" value="Chromosome 5"/>
</dbReference>
<dbReference type="AlphaFoldDB" id="A0A5F8HGS6"/>
<keyword evidence="4" id="KW-0175">Coiled coil</keyword>
<dbReference type="SUPFAM" id="SSF48065">
    <property type="entry name" value="DBL homology domain (DH-domain)"/>
    <property type="match status" value="1"/>
</dbReference>
<keyword evidence="2" id="KW-0344">Guanine-nucleotide releasing factor</keyword>
<dbReference type="SUPFAM" id="SSF57850">
    <property type="entry name" value="RING/U-box"/>
    <property type="match status" value="1"/>
</dbReference>
<evidence type="ECO:0000313" key="9">
    <source>
        <dbReference type="Proteomes" id="UP000002280"/>
    </source>
</evidence>
<feature type="domain" description="Phorbol-ester/DAG-type" evidence="7">
    <location>
        <begin position="512"/>
        <end position="561"/>
    </location>
</feature>
<dbReference type="PROSITE" id="PS50081">
    <property type="entry name" value="ZF_DAG_PE_2"/>
    <property type="match status" value="1"/>
</dbReference>
<dbReference type="Gene3D" id="3.30.505.10">
    <property type="entry name" value="SH2 domain"/>
    <property type="match status" value="1"/>
</dbReference>
<feature type="domain" description="DH" evidence="6">
    <location>
        <begin position="191"/>
        <end position="369"/>
    </location>
</feature>
<keyword evidence="3" id="KW-0677">Repeat</keyword>
<evidence type="ECO:0000259" key="6">
    <source>
        <dbReference type="PROSITE" id="PS50010"/>
    </source>
</evidence>
<dbReference type="PANTHER" id="PTHR45818">
    <property type="entry name" value="PROTEIN VAV"/>
    <property type="match status" value="1"/>
</dbReference>
<dbReference type="InterPro" id="IPR036028">
    <property type="entry name" value="SH3-like_dom_sf"/>
</dbReference>
<dbReference type="InterPro" id="IPR035899">
    <property type="entry name" value="DBL_dom_sf"/>
</dbReference>
<evidence type="ECO:0000256" key="4">
    <source>
        <dbReference type="SAM" id="Coils"/>
    </source>
</evidence>
<proteinExistence type="predicted"/>
<dbReference type="SMART" id="SM00325">
    <property type="entry name" value="RhoGEF"/>
    <property type="match status" value="1"/>
</dbReference>
<dbReference type="Gene3D" id="1.20.900.10">
    <property type="entry name" value="Dbl homology (DH) domain"/>
    <property type="match status" value="1"/>
</dbReference>
<keyword evidence="9" id="KW-1185">Reference proteome</keyword>
<keyword evidence="1" id="KW-0597">Phosphoprotein</keyword>
<evidence type="ECO:0008006" key="10">
    <source>
        <dbReference type="Google" id="ProtNLM"/>
    </source>
</evidence>
<name>A0A5F8HGS6_MONDO</name>
<dbReference type="FunFam" id="3.30.60.20:FF:000015">
    <property type="entry name" value="Vav guanine nucleotide exchange factor 1"/>
    <property type="match status" value="1"/>
</dbReference>
<dbReference type="PROSITE" id="PS00741">
    <property type="entry name" value="DH_1"/>
    <property type="match status" value="1"/>
</dbReference>
<dbReference type="InterPro" id="IPR011993">
    <property type="entry name" value="PH-like_dom_sf"/>
</dbReference>
<dbReference type="SUPFAM" id="SSF55550">
    <property type="entry name" value="SH2 domain"/>
    <property type="match status" value="1"/>
</dbReference>
<accession>A0A5F8HGS6</accession>
<dbReference type="Ensembl" id="ENSMODT00000084547.1">
    <property type="protein sequence ID" value="ENSMODP00000058711.1"/>
    <property type="gene ID" value="ENSMODG00000001674.3"/>
</dbReference>
<evidence type="ECO:0000259" key="5">
    <source>
        <dbReference type="PROSITE" id="PS50003"/>
    </source>
</evidence>
<reference evidence="8" key="2">
    <citation type="submission" date="2025-08" db="UniProtKB">
        <authorList>
            <consortium name="Ensembl"/>
        </authorList>
    </citation>
    <scope>IDENTIFICATION</scope>
</reference>
<dbReference type="PANTHER" id="PTHR45818:SF4">
    <property type="entry name" value="GUANINE NUCLEOTIDE EXCHANGE FACTOR VAV2"/>
    <property type="match status" value="1"/>
</dbReference>
<dbReference type="Pfam" id="PF00130">
    <property type="entry name" value="C1_1"/>
    <property type="match status" value="1"/>
</dbReference>
<protein>
    <recommendedName>
        <fullName evidence="10">Vav guanine nucleotide exchange factor 2</fullName>
    </recommendedName>
</protein>
<dbReference type="Bgee" id="ENSMODG00000001674">
    <property type="expression patterns" value="Expressed in skeleton of lower jaw"/>
</dbReference>
<evidence type="ECO:0000256" key="1">
    <source>
        <dbReference type="ARBA" id="ARBA00022553"/>
    </source>
</evidence>
<dbReference type="PROSITE" id="PS50003">
    <property type="entry name" value="PH_DOMAIN"/>
    <property type="match status" value="1"/>
</dbReference>
<dbReference type="Gene3D" id="2.30.30.40">
    <property type="entry name" value="SH3 Domains"/>
    <property type="match status" value="1"/>
</dbReference>
<dbReference type="InterPro" id="IPR001849">
    <property type="entry name" value="PH_domain"/>
</dbReference>
<evidence type="ECO:0000259" key="7">
    <source>
        <dbReference type="PROSITE" id="PS50081"/>
    </source>
</evidence>
<evidence type="ECO:0000256" key="3">
    <source>
        <dbReference type="ARBA" id="ARBA00022737"/>
    </source>
</evidence>
<evidence type="ECO:0000313" key="8">
    <source>
        <dbReference type="Ensembl" id="ENSMODP00000058711.1"/>
    </source>
</evidence>
<dbReference type="CDD" id="cd01223">
    <property type="entry name" value="PH_Vav"/>
    <property type="match status" value="1"/>
</dbReference>
<dbReference type="Gene3D" id="3.30.60.20">
    <property type="match status" value="1"/>
</dbReference>
<dbReference type="InterPro" id="IPR000219">
    <property type="entry name" value="DH_dom"/>
</dbReference>
<dbReference type="PROSITE" id="PS00479">
    <property type="entry name" value="ZF_DAG_PE_1"/>
    <property type="match status" value="1"/>
</dbReference>
<dbReference type="Gene3D" id="2.30.29.30">
    <property type="entry name" value="Pleckstrin-homology domain (PH domain)/Phosphotyrosine-binding domain (PTB)"/>
    <property type="match status" value="1"/>
</dbReference>
<dbReference type="InterPro" id="IPR037832">
    <property type="entry name" value="PH_Vav"/>
</dbReference>
<dbReference type="SMART" id="SM00233">
    <property type="entry name" value="PH"/>
    <property type="match status" value="1"/>
</dbReference>